<reference evidence="5" key="1">
    <citation type="submission" date="2020-08" db="EMBL/GenBank/DDBJ databases">
        <title>Genome public.</title>
        <authorList>
            <person name="Liu C."/>
            <person name="Sun Q."/>
        </authorList>
    </citation>
    <scope>NUCLEOTIDE SEQUENCE</scope>
    <source>
        <strain evidence="5">NSJ-54</strain>
    </source>
</reference>
<evidence type="ECO:0000256" key="1">
    <source>
        <dbReference type="ARBA" id="ARBA00022723"/>
    </source>
</evidence>
<dbReference type="PANTHER" id="PTHR43312:SF2">
    <property type="entry name" value="OXIDOREDUCTASE"/>
    <property type="match status" value="1"/>
</dbReference>
<dbReference type="InterPro" id="IPR053135">
    <property type="entry name" value="AKR2_Oxidoreductase"/>
</dbReference>
<evidence type="ECO:0000313" key="6">
    <source>
        <dbReference type="Proteomes" id="UP000660861"/>
    </source>
</evidence>
<keyword evidence="6" id="KW-1185">Reference proteome</keyword>
<dbReference type="CDD" id="cd19096">
    <property type="entry name" value="AKR_Fe-S_oxidoreductase"/>
    <property type="match status" value="1"/>
</dbReference>
<comment type="caution">
    <text evidence="5">The sequence shown here is derived from an EMBL/GenBank/DDBJ whole genome shotgun (WGS) entry which is preliminary data.</text>
</comment>
<sequence>MEKIAATPSLLGFGCMRFPKLPNGKIDRPASQKMLDYAYAHGVNYFDTAYMYHDGESEEFLGDYLTQKYPRESFYLASKLPVWYCKTPDDMERIFNEQLSRCKTDYFDFYLLHSVDQEKWTQIEEFAAYDFIRRKKEEGKVKYIGFSYHDDPKYLTNMVETHQWDFVQLQVNYLDWEMQRARDSYQILCDHHIPCWVMEPVRGGYLATLPDVAEDVFKKYEPDASAASWAVKWVASLENVKVVLSGMSSMEQVMDNIAQFDPFVPMTESQYRVIDEVVEAIHSVKTVPCTGCRYCMPCPAGVDIPEVFKIYNTLQQRKRSSPTKLIYTKFLDPAKRADNCVRCGKCLEHCPQHIQIPDRLEEADTAINALP</sequence>
<dbReference type="PROSITE" id="PS00198">
    <property type="entry name" value="4FE4S_FER_1"/>
    <property type="match status" value="1"/>
</dbReference>
<keyword evidence="2" id="KW-0408">Iron</keyword>
<protein>
    <submittedName>
        <fullName evidence="5">Aldo/keto reductase</fullName>
    </submittedName>
</protein>
<dbReference type="PROSITE" id="PS51257">
    <property type="entry name" value="PROKAR_LIPOPROTEIN"/>
    <property type="match status" value="1"/>
</dbReference>
<name>A0A926I6U6_9FIRM</name>
<dbReference type="Pfam" id="PF00248">
    <property type="entry name" value="Aldo_ket_red"/>
    <property type="match status" value="1"/>
</dbReference>
<gene>
    <name evidence="5" type="ORF">H8709_06195</name>
</gene>
<dbReference type="GO" id="GO:0046872">
    <property type="term" value="F:metal ion binding"/>
    <property type="evidence" value="ECO:0007669"/>
    <property type="project" value="UniProtKB-KW"/>
</dbReference>
<dbReference type="SUPFAM" id="SSF51430">
    <property type="entry name" value="NAD(P)-linked oxidoreductase"/>
    <property type="match status" value="1"/>
</dbReference>
<organism evidence="5 6">
    <name type="scientific">Zongyangia hominis</name>
    <dbReference type="NCBI Taxonomy" id="2763677"/>
    <lineage>
        <taxon>Bacteria</taxon>
        <taxon>Bacillati</taxon>
        <taxon>Bacillota</taxon>
        <taxon>Clostridia</taxon>
        <taxon>Eubacteriales</taxon>
        <taxon>Oscillospiraceae</taxon>
        <taxon>Zongyangia</taxon>
    </lineage>
</organism>
<keyword evidence="1" id="KW-0479">Metal-binding</keyword>
<dbReference type="InterPro" id="IPR036812">
    <property type="entry name" value="NAD(P)_OxRdtase_dom_sf"/>
</dbReference>
<dbReference type="Pfam" id="PF13187">
    <property type="entry name" value="Fer4_9"/>
    <property type="match status" value="1"/>
</dbReference>
<evidence type="ECO:0000256" key="3">
    <source>
        <dbReference type="ARBA" id="ARBA00023014"/>
    </source>
</evidence>
<proteinExistence type="predicted"/>
<dbReference type="EMBL" id="JACRTC010000003">
    <property type="protein sequence ID" value="MBC8570419.1"/>
    <property type="molecule type" value="Genomic_DNA"/>
</dbReference>
<dbReference type="SUPFAM" id="SSF46548">
    <property type="entry name" value="alpha-helical ferredoxin"/>
    <property type="match status" value="1"/>
</dbReference>
<evidence type="ECO:0000256" key="2">
    <source>
        <dbReference type="ARBA" id="ARBA00023004"/>
    </source>
</evidence>
<feature type="domain" description="4Fe-4S ferredoxin-type" evidence="4">
    <location>
        <begin position="331"/>
        <end position="359"/>
    </location>
</feature>
<dbReference type="Gene3D" id="3.20.20.100">
    <property type="entry name" value="NADP-dependent oxidoreductase domain"/>
    <property type="match status" value="1"/>
</dbReference>
<dbReference type="GO" id="GO:0051536">
    <property type="term" value="F:iron-sulfur cluster binding"/>
    <property type="evidence" value="ECO:0007669"/>
    <property type="project" value="UniProtKB-KW"/>
</dbReference>
<dbReference type="InterPro" id="IPR017896">
    <property type="entry name" value="4Fe4S_Fe-S-bd"/>
</dbReference>
<accession>A0A926I6U6</accession>
<evidence type="ECO:0000259" key="4">
    <source>
        <dbReference type="PROSITE" id="PS51379"/>
    </source>
</evidence>
<keyword evidence="3" id="KW-0411">Iron-sulfur</keyword>
<dbReference type="InterPro" id="IPR023210">
    <property type="entry name" value="NADP_OxRdtase_dom"/>
</dbReference>
<dbReference type="AlphaFoldDB" id="A0A926I6U6"/>
<dbReference type="PANTHER" id="PTHR43312">
    <property type="entry name" value="D-THREO-ALDOSE 1-DEHYDROGENASE"/>
    <property type="match status" value="1"/>
</dbReference>
<dbReference type="PROSITE" id="PS51379">
    <property type="entry name" value="4FE4S_FER_2"/>
    <property type="match status" value="1"/>
</dbReference>
<dbReference type="InterPro" id="IPR017900">
    <property type="entry name" value="4Fe4S_Fe_S_CS"/>
</dbReference>
<evidence type="ECO:0000313" key="5">
    <source>
        <dbReference type="EMBL" id="MBC8570419.1"/>
    </source>
</evidence>
<dbReference type="Proteomes" id="UP000660861">
    <property type="component" value="Unassembled WGS sequence"/>
</dbReference>